<evidence type="ECO:0000259" key="3">
    <source>
        <dbReference type="Pfam" id="PF16916"/>
    </source>
</evidence>
<evidence type="ECO:0000313" key="4">
    <source>
        <dbReference type="EMBL" id="KAK8935743.1"/>
    </source>
</evidence>
<comment type="caution">
    <text evidence="4">The sequence shown here is derived from an EMBL/GenBank/DDBJ whole genome shotgun (WGS) entry which is preliminary data.</text>
</comment>
<dbReference type="SUPFAM" id="SSF160240">
    <property type="entry name" value="Cation efflux protein cytoplasmic domain-like"/>
    <property type="match status" value="1"/>
</dbReference>
<sequence>MITTINMVKNVLAVLMESSSRGIDARKLEKGVCEVERVVVVHPLHIWSITTSKVLLAFHVTIVQEADFDVVLDQVIEFIEKEFNINDVTIHIEREKAPK</sequence>
<proteinExistence type="inferred from homology"/>
<dbReference type="AlphaFoldDB" id="A0AAP0BCQ1"/>
<reference evidence="4 5" key="1">
    <citation type="journal article" date="2022" name="Nat. Plants">
        <title>Genomes of leafy and leafless Platanthera orchids illuminate the evolution of mycoheterotrophy.</title>
        <authorList>
            <person name="Li M.H."/>
            <person name="Liu K.W."/>
            <person name="Li Z."/>
            <person name="Lu H.C."/>
            <person name="Ye Q.L."/>
            <person name="Zhang D."/>
            <person name="Wang J.Y."/>
            <person name="Li Y.F."/>
            <person name="Zhong Z.M."/>
            <person name="Liu X."/>
            <person name="Yu X."/>
            <person name="Liu D.K."/>
            <person name="Tu X.D."/>
            <person name="Liu B."/>
            <person name="Hao Y."/>
            <person name="Liao X.Y."/>
            <person name="Jiang Y.T."/>
            <person name="Sun W.H."/>
            <person name="Chen J."/>
            <person name="Chen Y.Q."/>
            <person name="Ai Y."/>
            <person name="Zhai J.W."/>
            <person name="Wu S.S."/>
            <person name="Zhou Z."/>
            <person name="Hsiao Y.Y."/>
            <person name="Wu W.L."/>
            <person name="Chen Y.Y."/>
            <person name="Lin Y.F."/>
            <person name="Hsu J.L."/>
            <person name="Li C.Y."/>
            <person name="Wang Z.W."/>
            <person name="Zhao X."/>
            <person name="Zhong W.Y."/>
            <person name="Ma X.K."/>
            <person name="Ma L."/>
            <person name="Huang J."/>
            <person name="Chen G.Z."/>
            <person name="Huang M.Z."/>
            <person name="Huang L."/>
            <person name="Peng D.H."/>
            <person name="Luo Y.B."/>
            <person name="Zou S.Q."/>
            <person name="Chen S.P."/>
            <person name="Lan S."/>
            <person name="Tsai W.C."/>
            <person name="Van de Peer Y."/>
            <person name="Liu Z.J."/>
        </authorList>
    </citation>
    <scope>NUCLEOTIDE SEQUENCE [LARGE SCALE GENOMIC DNA]</scope>
    <source>
        <strain evidence="4">Lor287</strain>
    </source>
</reference>
<accession>A0AAP0BCQ1</accession>
<keyword evidence="5" id="KW-1185">Reference proteome</keyword>
<dbReference type="Proteomes" id="UP001418222">
    <property type="component" value="Unassembled WGS sequence"/>
</dbReference>
<dbReference type="GO" id="GO:0005385">
    <property type="term" value="F:zinc ion transmembrane transporter activity"/>
    <property type="evidence" value="ECO:0007669"/>
    <property type="project" value="TreeGrafter"/>
</dbReference>
<dbReference type="PANTHER" id="PTHR11562:SF17">
    <property type="entry name" value="RE54080P-RELATED"/>
    <property type="match status" value="1"/>
</dbReference>
<evidence type="ECO:0000313" key="5">
    <source>
        <dbReference type="Proteomes" id="UP001418222"/>
    </source>
</evidence>
<keyword evidence="2" id="KW-0813">Transport</keyword>
<keyword evidence="2" id="KW-0862">Zinc</keyword>
<dbReference type="Pfam" id="PF16916">
    <property type="entry name" value="ZT_dimer"/>
    <property type="match status" value="1"/>
</dbReference>
<keyword evidence="2" id="KW-0406">Ion transport</keyword>
<dbReference type="GO" id="GO:0005886">
    <property type="term" value="C:plasma membrane"/>
    <property type="evidence" value="ECO:0007669"/>
    <property type="project" value="TreeGrafter"/>
</dbReference>
<name>A0AAP0BCQ1_9ASPA</name>
<comment type="similarity">
    <text evidence="1">Belongs to the cation diffusion facilitator (CDF) transporter (TC 2.A.4) family. SLC30A subfamily.</text>
</comment>
<evidence type="ECO:0000256" key="2">
    <source>
        <dbReference type="ARBA" id="ARBA00022906"/>
    </source>
</evidence>
<keyword evidence="2" id="KW-0864">Zinc transport</keyword>
<dbReference type="InterPro" id="IPR027470">
    <property type="entry name" value="Cation_efflux_CTD"/>
</dbReference>
<dbReference type="GO" id="GO:0005773">
    <property type="term" value="C:vacuole"/>
    <property type="evidence" value="ECO:0007669"/>
    <property type="project" value="TreeGrafter"/>
</dbReference>
<gene>
    <name evidence="4" type="primary">MTP1</name>
    <name evidence="4" type="ORF">KSP39_PZI013805</name>
</gene>
<dbReference type="PANTHER" id="PTHR11562">
    <property type="entry name" value="CATION EFFLUX PROTEIN/ ZINC TRANSPORTER"/>
    <property type="match status" value="1"/>
</dbReference>
<feature type="domain" description="Cation efflux protein cytoplasmic" evidence="3">
    <location>
        <begin position="23"/>
        <end position="94"/>
    </location>
</feature>
<organism evidence="4 5">
    <name type="scientific">Platanthera zijinensis</name>
    <dbReference type="NCBI Taxonomy" id="2320716"/>
    <lineage>
        <taxon>Eukaryota</taxon>
        <taxon>Viridiplantae</taxon>
        <taxon>Streptophyta</taxon>
        <taxon>Embryophyta</taxon>
        <taxon>Tracheophyta</taxon>
        <taxon>Spermatophyta</taxon>
        <taxon>Magnoliopsida</taxon>
        <taxon>Liliopsida</taxon>
        <taxon>Asparagales</taxon>
        <taxon>Orchidaceae</taxon>
        <taxon>Orchidoideae</taxon>
        <taxon>Orchideae</taxon>
        <taxon>Orchidinae</taxon>
        <taxon>Platanthera</taxon>
    </lineage>
</organism>
<protein>
    <submittedName>
        <fullName evidence="4">Metal tolerance protein 1</fullName>
    </submittedName>
</protein>
<dbReference type="EMBL" id="JBBWWQ010000011">
    <property type="protein sequence ID" value="KAK8935743.1"/>
    <property type="molecule type" value="Genomic_DNA"/>
</dbReference>
<dbReference type="InterPro" id="IPR036837">
    <property type="entry name" value="Cation_efflux_CTD_sf"/>
</dbReference>
<dbReference type="InterPro" id="IPR050681">
    <property type="entry name" value="CDF/SLC30A"/>
</dbReference>
<evidence type="ECO:0000256" key="1">
    <source>
        <dbReference type="ARBA" id="ARBA00008873"/>
    </source>
</evidence>